<sequence>MFSAVIVAALTAGSVIAAPIAERAQPSGWASGYLEDYETYHTRYLALSCETQHGTDFFESCCHPLLADESVSANRPSYCVANATQVSSAEAYEATAETVDGAASEFTNATSSIESVYESVVATATSSVADDSWTTDLASTTTIGAQALASDAAPTSTSTKEWVAPTTTSSTSTWVAPTTTSTTKAAATTTASSGSGQVESNAYATYFYQGGNAGACGNVHSDYDKIIAIDIAWYGNTGDVSQYCGKWITITNTNNGKSVTAQVADVCPTCDTNNSLDLSVGAFTAIATEDDGEVPITWQFV</sequence>
<evidence type="ECO:0000313" key="4">
    <source>
        <dbReference type="EMBL" id="ORY22504.1"/>
    </source>
</evidence>
<dbReference type="EMBL" id="MCFC01000092">
    <property type="protein sequence ID" value="ORY22504.1"/>
    <property type="molecule type" value="Genomic_DNA"/>
</dbReference>
<evidence type="ECO:0000256" key="1">
    <source>
        <dbReference type="ARBA" id="ARBA00022729"/>
    </source>
</evidence>
<dbReference type="Proteomes" id="UP000193986">
    <property type="component" value="Unassembled WGS sequence"/>
</dbReference>
<dbReference type="InParanoid" id="A0A1Y2AJ35"/>
<feature type="region of interest" description="Disordered" evidence="2">
    <location>
        <begin position="154"/>
        <end position="179"/>
    </location>
</feature>
<dbReference type="CDD" id="cd22191">
    <property type="entry name" value="DPBB_RlpA_EXP_N-like"/>
    <property type="match status" value="1"/>
</dbReference>
<dbReference type="InterPro" id="IPR051477">
    <property type="entry name" value="Expansin_CellWall"/>
</dbReference>
<dbReference type="InterPro" id="IPR036908">
    <property type="entry name" value="RlpA-like_sf"/>
</dbReference>
<evidence type="ECO:0000313" key="5">
    <source>
        <dbReference type="Proteomes" id="UP000193986"/>
    </source>
</evidence>
<keyword evidence="5" id="KW-1185">Reference proteome</keyword>
<name>A0A1Y2AJ35_9TREE</name>
<proteinExistence type="predicted"/>
<dbReference type="AlphaFoldDB" id="A0A1Y2AJ35"/>
<feature type="chain" id="PRO_5012417846" evidence="3">
    <location>
        <begin position="18"/>
        <end position="301"/>
    </location>
</feature>
<dbReference type="PANTHER" id="PTHR31836">
    <property type="match status" value="1"/>
</dbReference>
<dbReference type="PANTHER" id="PTHR31836:SF24">
    <property type="entry name" value="RLPA-LIKE PROTEIN DOUBLE-PSI BETA-BARREL DOMAIN-CONTAINING PROTEIN"/>
    <property type="match status" value="1"/>
</dbReference>
<keyword evidence="1 3" id="KW-0732">Signal</keyword>
<dbReference type="Gene3D" id="2.40.40.10">
    <property type="entry name" value="RlpA-like domain"/>
    <property type="match status" value="1"/>
</dbReference>
<reference evidence="4 5" key="1">
    <citation type="submission" date="2016-07" db="EMBL/GenBank/DDBJ databases">
        <title>Pervasive Adenine N6-methylation of Active Genes in Fungi.</title>
        <authorList>
            <consortium name="DOE Joint Genome Institute"/>
            <person name="Mondo S.J."/>
            <person name="Dannebaum R.O."/>
            <person name="Kuo R.C."/>
            <person name="Labutti K."/>
            <person name="Haridas S."/>
            <person name="Kuo A."/>
            <person name="Salamov A."/>
            <person name="Ahrendt S.R."/>
            <person name="Lipzen A."/>
            <person name="Sullivan W."/>
            <person name="Andreopoulos W.B."/>
            <person name="Clum A."/>
            <person name="Lindquist E."/>
            <person name="Daum C."/>
            <person name="Ramamoorthy G.K."/>
            <person name="Gryganskyi A."/>
            <person name="Culley D."/>
            <person name="Magnuson J.K."/>
            <person name="James T.Y."/>
            <person name="O'Malley M.A."/>
            <person name="Stajich J.E."/>
            <person name="Spatafora J.W."/>
            <person name="Visel A."/>
            <person name="Grigoriev I.V."/>
        </authorList>
    </citation>
    <scope>NUCLEOTIDE SEQUENCE [LARGE SCALE GENOMIC DNA]</scope>
    <source>
        <strain evidence="4 5">68-887.2</strain>
    </source>
</reference>
<evidence type="ECO:0000256" key="3">
    <source>
        <dbReference type="SAM" id="SignalP"/>
    </source>
</evidence>
<protein>
    <submittedName>
        <fullName evidence="4">RlpA-like double-psi beta-barrel-protein domain-containing protein-containing protein</fullName>
    </submittedName>
</protein>
<organism evidence="4 5">
    <name type="scientific">Naematelia encephala</name>
    <dbReference type="NCBI Taxonomy" id="71784"/>
    <lineage>
        <taxon>Eukaryota</taxon>
        <taxon>Fungi</taxon>
        <taxon>Dikarya</taxon>
        <taxon>Basidiomycota</taxon>
        <taxon>Agaricomycotina</taxon>
        <taxon>Tremellomycetes</taxon>
        <taxon>Tremellales</taxon>
        <taxon>Naemateliaceae</taxon>
        <taxon>Naematelia</taxon>
    </lineage>
</organism>
<dbReference type="SUPFAM" id="SSF50685">
    <property type="entry name" value="Barwin-like endoglucanases"/>
    <property type="match status" value="1"/>
</dbReference>
<feature type="compositionally biased region" description="Low complexity" evidence="2">
    <location>
        <begin position="162"/>
        <end position="179"/>
    </location>
</feature>
<evidence type="ECO:0000256" key="2">
    <source>
        <dbReference type="SAM" id="MobiDB-lite"/>
    </source>
</evidence>
<accession>A0A1Y2AJ35</accession>
<dbReference type="OrthoDB" id="406505at2759"/>
<dbReference type="STRING" id="71784.A0A1Y2AJ35"/>
<gene>
    <name evidence="4" type="ORF">BCR39DRAFT_508100</name>
</gene>
<feature type="signal peptide" evidence="3">
    <location>
        <begin position="1"/>
        <end position="17"/>
    </location>
</feature>
<comment type="caution">
    <text evidence="4">The sequence shown here is derived from an EMBL/GenBank/DDBJ whole genome shotgun (WGS) entry which is preliminary data.</text>
</comment>